<reference evidence="10" key="1">
    <citation type="submission" date="2020-06" db="EMBL/GenBank/DDBJ databases">
        <title>Draft genome of Bugula neritina, a colonial animal packing powerful symbionts and potential medicines.</title>
        <authorList>
            <person name="Rayko M."/>
        </authorList>
    </citation>
    <scope>NUCLEOTIDE SEQUENCE [LARGE SCALE GENOMIC DNA]</scope>
    <source>
        <strain evidence="10">Kwan_BN1</strain>
    </source>
</reference>
<dbReference type="GO" id="GO:0046872">
    <property type="term" value="F:metal ion binding"/>
    <property type="evidence" value="ECO:0007669"/>
    <property type="project" value="UniProtKB-KW"/>
</dbReference>
<organism evidence="10 11">
    <name type="scientific">Bugula neritina</name>
    <name type="common">Brown bryozoan</name>
    <name type="synonym">Sertularia neritina</name>
    <dbReference type="NCBI Taxonomy" id="10212"/>
    <lineage>
        <taxon>Eukaryota</taxon>
        <taxon>Metazoa</taxon>
        <taxon>Spiralia</taxon>
        <taxon>Lophotrochozoa</taxon>
        <taxon>Bryozoa</taxon>
        <taxon>Gymnolaemata</taxon>
        <taxon>Cheilostomatida</taxon>
        <taxon>Flustrina</taxon>
        <taxon>Buguloidea</taxon>
        <taxon>Bugulidae</taxon>
        <taxon>Bugula</taxon>
    </lineage>
</organism>
<dbReference type="AlphaFoldDB" id="A0A7J7JAQ0"/>
<keyword evidence="7" id="KW-0547">Nucleotide-binding</keyword>
<evidence type="ECO:0000259" key="9">
    <source>
        <dbReference type="Pfam" id="PF06702"/>
    </source>
</evidence>
<evidence type="ECO:0000256" key="3">
    <source>
        <dbReference type="ARBA" id="ARBA00023034"/>
    </source>
</evidence>
<dbReference type="OrthoDB" id="8583677at2759"/>
<dbReference type="InterPro" id="IPR009581">
    <property type="entry name" value="FAM20_C"/>
</dbReference>
<feature type="domain" description="FAM20 C-terminal" evidence="9">
    <location>
        <begin position="188"/>
        <end position="397"/>
    </location>
</feature>
<comment type="caution">
    <text evidence="10">The sequence shown here is derived from an EMBL/GenBank/DDBJ whole genome shotgun (WGS) entry which is preliminary data.</text>
</comment>
<keyword evidence="8" id="KW-0464">Manganese</keyword>
<sequence length="406" mass="46088">MVAVIGTICLLTAQIYKLERPADLVQQKNNHSDTSTTHFLIANLTAKFSIDWQCKLEDDITAWQLVESWMTSRQITDSSNIKLGCVLKAMQNGKITHTDAGVKGTQLKLSVTLEGTQMTVFKPKVYNSDFIMVGTPYAGKDRHYAEIAAFHLNRIIELNKVPLVVGRKVDLESEIRTTAHQNLLKTFYYKNGNTCFYGKCHYCRGPKTGVCGNNAILEGSLTLWLPDSYSLSQPLPHPWRRTYRETKPAVWERDQEHCKTVKGTRPYEMPPRLLDLIDISIFDFLISNADRHHIETFEYSRDSIVVALDNGKSFGNPYVDEESILAPLYQCCVLREATYNRLSKLKNGVLGQVLFNVLKNEPLAPILTPQHYVAVDRRLTVIFNKIDYCFTHSGGKQTVLIDDGYT</sequence>
<feature type="binding site" evidence="7">
    <location>
        <begin position="222"/>
        <end position="225"/>
    </location>
    <ligand>
        <name>ATP</name>
        <dbReference type="ChEBI" id="CHEBI:30616"/>
    </ligand>
</feature>
<protein>
    <submittedName>
        <fullName evidence="10">FAM20B</fullName>
    </submittedName>
</protein>
<comment type="subcellular location">
    <subcellularLocation>
        <location evidence="1">Golgi apparatus</location>
    </subcellularLocation>
</comment>
<evidence type="ECO:0000256" key="4">
    <source>
        <dbReference type="ARBA" id="ARBA00023157"/>
    </source>
</evidence>
<dbReference type="PANTHER" id="PTHR12450:SF14">
    <property type="entry name" value="GLYCOSAMINOGLYCAN XYLOSYLKINASE"/>
    <property type="match status" value="1"/>
</dbReference>
<comment type="cofactor">
    <cofactor evidence="8">
        <name>Mn(2+)</name>
        <dbReference type="ChEBI" id="CHEBI:29035"/>
    </cofactor>
</comment>
<dbReference type="Proteomes" id="UP000593567">
    <property type="component" value="Unassembled WGS sequence"/>
</dbReference>
<feature type="active site" evidence="6">
    <location>
        <position position="290"/>
    </location>
</feature>
<keyword evidence="11" id="KW-1185">Reference proteome</keyword>
<keyword evidence="7" id="KW-0067">ATP-binding</keyword>
<feature type="binding site" evidence="7">
    <location>
        <position position="309"/>
    </location>
    <ligand>
        <name>ATP</name>
        <dbReference type="ChEBI" id="CHEBI:30616"/>
    </ligand>
</feature>
<feature type="binding site" evidence="8">
    <location>
        <position position="141"/>
    </location>
    <ligand>
        <name>Mn(2+)</name>
        <dbReference type="ChEBI" id="CHEBI:29035"/>
    </ligand>
</feature>
<evidence type="ECO:0000313" key="10">
    <source>
        <dbReference type="EMBL" id="KAF6023047.1"/>
    </source>
</evidence>
<proteinExistence type="inferred from homology"/>
<dbReference type="EMBL" id="VXIV02002769">
    <property type="protein sequence ID" value="KAF6023047.1"/>
    <property type="molecule type" value="Genomic_DNA"/>
</dbReference>
<evidence type="ECO:0000256" key="5">
    <source>
        <dbReference type="ARBA" id="ARBA00023180"/>
    </source>
</evidence>
<dbReference type="Pfam" id="PF06702">
    <property type="entry name" value="Fam20C"/>
    <property type="match status" value="1"/>
</dbReference>
<evidence type="ECO:0000256" key="7">
    <source>
        <dbReference type="PIRSR" id="PIRSR624869-2"/>
    </source>
</evidence>
<evidence type="ECO:0000256" key="8">
    <source>
        <dbReference type="PIRSR" id="PIRSR624869-3"/>
    </source>
</evidence>
<dbReference type="GO" id="GO:0016773">
    <property type="term" value="F:phosphotransferase activity, alcohol group as acceptor"/>
    <property type="evidence" value="ECO:0007669"/>
    <property type="project" value="TreeGrafter"/>
</dbReference>
<feature type="binding site" evidence="8">
    <location>
        <position position="309"/>
    </location>
    <ligand>
        <name>Mn(2+)</name>
        <dbReference type="ChEBI" id="CHEBI:29035"/>
    </ligand>
</feature>
<dbReference type="PANTHER" id="PTHR12450">
    <property type="entry name" value="DENTIN MATRIX PROTEIN 4 PROTEIN FAM20"/>
    <property type="match status" value="1"/>
</dbReference>
<feature type="binding site" evidence="7">
    <location>
        <position position="295"/>
    </location>
    <ligand>
        <name>ATP</name>
        <dbReference type="ChEBI" id="CHEBI:30616"/>
    </ligand>
</feature>
<name>A0A7J7JAQ0_BUGNE</name>
<dbReference type="GO" id="GO:0005794">
    <property type="term" value="C:Golgi apparatus"/>
    <property type="evidence" value="ECO:0007669"/>
    <property type="project" value="UniProtKB-SubCell"/>
</dbReference>
<dbReference type="InterPro" id="IPR024869">
    <property type="entry name" value="FAM20"/>
</dbReference>
<evidence type="ECO:0000256" key="2">
    <source>
        <dbReference type="ARBA" id="ARBA00006557"/>
    </source>
</evidence>
<keyword evidence="5" id="KW-0325">Glycoprotein</keyword>
<keyword evidence="8" id="KW-0479">Metal-binding</keyword>
<gene>
    <name evidence="10" type="ORF">EB796_018645</name>
</gene>
<accession>A0A7J7JAQ0</accession>
<evidence type="ECO:0000256" key="6">
    <source>
        <dbReference type="PIRSR" id="PIRSR624869-1"/>
    </source>
</evidence>
<keyword evidence="3" id="KW-0333">Golgi apparatus</keyword>
<dbReference type="GO" id="GO:0005524">
    <property type="term" value="F:ATP binding"/>
    <property type="evidence" value="ECO:0007669"/>
    <property type="project" value="UniProtKB-KW"/>
</dbReference>
<evidence type="ECO:0000256" key="1">
    <source>
        <dbReference type="ARBA" id="ARBA00004555"/>
    </source>
</evidence>
<feature type="binding site" evidence="7">
    <location>
        <position position="106"/>
    </location>
    <ligand>
        <name>ATP</name>
        <dbReference type="ChEBI" id="CHEBI:30616"/>
    </ligand>
</feature>
<comment type="similarity">
    <text evidence="2">Belongs to the FAM20 family.</text>
</comment>
<keyword evidence="4" id="KW-1015">Disulfide bond</keyword>
<feature type="binding site" evidence="7">
    <location>
        <position position="122"/>
    </location>
    <ligand>
        <name>ATP</name>
        <dbReference type="ChEBI" id="CHEBI:30616"/>
    </ligand>
</feature>
<evidence type="ECO:0000313" key="11">
    <source>
        <dbReference type="Proteomes" id="UP000593567"/>
    </source>
</evidence>